<keyword evidence="2" id="KW-1185">Reference proteome</keyword>
<dbReference type="Proteomes" id="UP000032142">
    <property type="component" value="Unassembled WGS sequence"/>
</dbReference>
<name>A0A0B0PNZ8_GOSAR</name>
<evidence type="ECO:0000313" key="1">
    <source>
        <dbReference type="EMBL" id="KHG26710.1"/>
    </source>
</evidence>
<gene>
    <name evidence="1" type="ORF">F383_33622</name>
</gene>
<dbReference type="EMBL" id="KN438060">
    <property type="protein sequence ID" value="KHG26710.1"/>
    <property type="molecule type" value="Genomic_DNA"/>
</dbReference>
<dbReference type="AlphaFoldDB" id="A0A0B0PNZ8"/>
<evidence type="ECO:0000313" key="2">
    <source>
        <dbReference type="Proteomes" id="UP000032142"/>
    </source>
</evidence>
<sequence length="30" mass="3569">MGQKRRKWANVRNQHGLDLLTRVDHTPMPI</sequence>
<accession>A0A0B0PNZ8</accession>
<protein>
    <submittedName>
        <fullName evidence="1">Uncharacterized protein</fullName>
    </submittedName>
</protein>
<reference evidence="2" key="1">
    <citation type="submission" date="2014-09" db="EMBL/GenBank/DDBJ databases">
        <authorList>
            <person name="Mudge J."/>
            <person name="Ramaraj T."/>
            <person name="Lindquist I.E."/>
            <person name="Bharti A.K."/>
            <person name="Sundararajan A."/>
            <person name="Cameron C.T."/>
            <person name="Woodward J.E."/>
            <person name="May G.D."/>
            <person name="Brubaker C."/>
            <person name="Broadhvest J."/>
            <person name="Wilkins T.A."/>
        </authorList>
    </citation>
    <scope>NUCLEOTIDE SEQUENCE</scope>
    <source>
        <strain evidence="2">cv. AKA8401</strain>
    </source>
</reference>
<organism evidence="1 2">
    <name type="scientific">Gossypium arboreum</name>
    <name type="common">Tree cotton</name>
    <name type="synonym">Gossypium nanking</name>
    <dbReference type="NCBI Taxonomy" id="29729"/>
    <lineage>
        <taxon>Eukaryota</taxon>
        <taxon>Viridiplantae</taxon>
        <taxon>Streptophyta</taxon>
        <taxon>Embryophyta</taxon>
        <taxon>Tracheophyta</taxon>
        <taxon>Spermatophyta</taxon>
        <taxon>Magnoliopsida</taxon>
        <taxon>eudicotyledons</taxon>
        <taxon>Gunneridae</taxon>
        <taxon>Pentapetalae</taxon>
        <taxon>rosids</taxon>
        <taxon>malvids</taxon>
        <taxon>Malvales</taxon>
        <taxon>Malvaceae</taxon>
        <taxon>Malvoideae</taxon>
        <taxon>Gossypium</taxon>
    </lineage>
</organism>
<proteinExistence type="predicted"/>